<dbReference type="InterPro" id="IPR036390">
    <property type="entry name" value="WH_DNA-bd_sf"/>
</dbReference>
<dbReference type="PIRSF" id="PIRSF019345">
    <property type="entry name" value="ScpB"/>
    <property type="match status" value="1"/>
</dbReference>
<evidence type="ECO:0000256" key="3">
    <source>
        <dbReference type="ARBA" id="ARBA00022829"/>
    </source>
</evidence>
<evidence type="ECO:0000256" key="2">
    <source>
        <dbReference type="ARBA" id="ARBA00022618"/>
    </source>
</evidence>
<dbReference type="Gene3D" id="1.10.10.10">
    <property type="entry name" value="Winged helix-like DNA-binding domain superfamily/Winged helix DNA-binding domain"/>
    <property type="match status" value="2"/>
</dbReference>
<dbReference type="InterPro" id="IPR005234">
    <property type="entry name" value="ScpB_csome_segregation"/>
</dbReference>
<comment type="caution">
    <text evidence="5">The sequence shown here is derived from an EMBL/GenBank/DDBJ whole genome shotgun (WGS) entry which is preliminary data.</text>
</comment>
<keyword evidence="3" id="KW-0159">Chromosome partition</keyword>
<keyword evidence="4" id="KW-0131">Cell cycle</keyword>
<organism evidence="5 6">
    <name type="scientific">Celerinatantimonas diazotrophica</name>
    <dbReference type="NCBI Taxonomy" id="412034"/>
    <lineage>
        <taxon>Bacteria</taxon>
        <taxon>Pseudomonadati</taxon>
        <taxon>Pseudomonadota</taxon>
        <taxon>Gammaproteobacteria</taxon>
        <taxon>Celerinatantimonadaceae</taxon>
        <taxon>Celerinatantimonas</taxon>
    </lineage>
</organism>
<accession>A0A4V2PNL3</accession>
<dbReference type="GO" id="GO:0051304">
    <property type="term" value="P:chromosome separation"/>
    <property type="evidence" value="ECO:0007669"/>
    <property type="project" value="InterPro"/>
</dbReference>
<gene>
    <name evidence="5" type="ORF">EV690_2562</name>
</gene>
<dbReference type="NCBIfam" id="TIGR00281">
    <property type="entry name" value="SMC-Scp complex subunit ScpB"/>
    <property type="match status" value="1"/>
</dbReference>
<dbReference type="AlphaFoldDB" id="A0A4V2PNL3"/>
<sequence length="187" mass="21268">MTDQPSKPNLIQLVEAALFIAGRPLTINDLQQTVLANFKMARGQVLMILEELVSKYHNSGIILTEVASGWRFQSRPELAEYLSYLFQEKPQRYSRALLETLTIIAYRQPVTRGEIEAIRGVAVSSSIISTLKERLWIKEVGHKEVPGRPALLATTKEFLDYFNLKSLSHLPELDQSLLEKIPQDFQT</sequence>
<evidence type="ECO:0000256" key="4">
    <source>
        <dbReference type="ARBA" id="ARBA00023306"/>
    </source>
</evidence>
<dbReference type="PANTHER" id="PTHR34298">
    <property type="entry name" value="SEGREGATION AND CONDENSATION PROTEIN B"/>
    <property type="match status" value="1"/>
</dbReference>
<keyword evidence="6" id="KW-1185">Reference proteome</keyword>
<keyword evidence="1" id="KW-0963">Cytoplasm</keyword>
<dbReference type="SUPFAM" id="SSF46785">
    <property type="entry name" value="Winged helix' DNA-binding domain"/>
    <property type="match status" value="2"/>
</dbReference>
<dbReference type="InterPro" id="IPR036388">
    <property type="entry name" value="WH-like_DNA-bd_sf"/>
</dbReference>
<dbReference type="PANTHER" id="PTHR34298:SF2">
    <property type="entry name" value="SEGREGATION AND CONDENSATION PROTEIN B"/>
    <property type="match status" value="1"/>
</dbReference>
<dbReference type="RefSeq" id="WP_131913341.1">
    <property type="nucleotide sequence ID" value="NZ_OU594967.1"/>
</dbReference>
<dbReference type="Proteomes" id="UP000295565">
    <property type="component" value="Unassembled WGS sequence"/>
</dbReference>
<proteinExistence type="predicted"/>
<evidence type="ECO:0000313" key="5">
    <source>
        <dbReference type="EMBL" id="TCK47531.1"/>
    </source>
</evidence>
<dbReference type="EMBL" id="SMGD01000014">
    <property type="protein sequence ID" value="TCK47531.1"/>
    <property type="molecule type" value="Genomic_DNA"/>
</dbReference>
<keyword evidence="2" id="KW-0132">Cell division</keyword>
<reference evidence="5 6" key="1">
    <citation type="submission" date="2019-03" db="EMBL/GenBank/DDBJ databases">
        <title>Genomic Encyclopedia of Type Strains, Phase IV (KMG-IV): sequencing the most valuable type-strain genomes for metagenomic binning, comparative biology and taxonomic classification.</title>
        <authorList>
            <person name="Goeker M."/>
        </authorList>
    </citation>
    <scope>NUCLEOTIDE SEQUENCE [LARGE SCALE GENOMIC DNA]</scope>
    <source>
        <strain evidence="5 6">DSM 18577</strain>
    </source>
</reference>
<name>A0A4V2PNL3_9GAMM</name>
<dbReference type="OrthoDB" id="9806226at2"/>
<dbReference type="Pfam" id="PF04079">
    <property type="entry name" value="SMC_ScpB"/>
    <property type="match status" value="1"/>
</dbReference>
<evidence type="ECO:0000256" key="1">
    <source>
        <dbReference type="ARBA" id="ARBA00022490"/>
    </source>
</evidence>
<evidence type="ECO:0000313" key="6">
    <source>
        <dbReference type="Proteomes" id="UP000295565"/>
    </source>
</evidence>
<protein>
    <submittedName>
        <fullName evidence="5">Condensin subunit ScpB</fullName>
    </submittedName>
</protein>
<dbReference type="GO" id="GO:0051301">
    <property type="term" value="P:cell division"/>
    <property type="evidence" value="ECO:0007669"/>
    <property type="project" value="UniProtKB-KW"/>
</dbReference>